<dbReference type="CDD" id="cd06662">
    <property type="entry name" value="SURF1"/>
    <property type="match status" value="1"/>
</dbReference>
<sequence>MPAPARSIVAEVARGGRRSARTALTAAVLLLVLAILLSLGTWQMQRLAWKQKLLTDIAERHAQPPVDLAVVESMWRSGGDIEYRPVMLNGTFEHDKERHFFATWNGQSGYHVYTPLRLADGRYVFVNRGFVPYDMKDPKSRNAGEVGGEQQVSGLARVRLDGKPSSLVPDNDLAKNVFYWKDLDAMASSTGIAPEKLVPFFVDADNASNPGGLPIGGVTQFDLPNNHLQYALTWYGLAAALLGVSGIYFWRARR</sequence>
<proteinExistence type="inferred from homology"/>
<comment type="subcellular location">
    <subcellularLocation>
        <location evidence="6">Cell membrane</location>
        <topology evidence="6">Multi-pass membrane protein</topology>
    </subcellularLocation>
    <subcellularLocation>
        <location evidence="1">Membrane</location>
    </subcellularLocation>
</comment>
<dbReference type="PROSITE" id="PS50895">
    <property type="entry name" value="SURF1"/>
    <property type="match status" value="1"/>
</dbReference>
<comment type="similarity">
    <text evidence="2 6">Belongs to the SURF1 family.</text>
</comment>
<evidence type="ECO:0000256" key="4">
    <source>
        <dbReference type="ARBA" id="ARBA00022989"/>
    </source>
</evidence>
<evidence type="ECO:0000313" key="7">
    <source>
        <dbReference type="EMBL" id="MFD1327449.1"/>
    </source>
</evidence>
<comment type="caution">
    <text evidence="7">The sequence shown here is derived from an EMBL/GenBank/DDBJ whole genome shotgun (WGS) entry which is preliminary data.</text>
</comment>
<feature type="transmembrane region" description="Helical" evidence="6">
    <location>
        <begin position="232"/>
        <end position="250"/>
    </location>
</feature>
<name>A0ABW3YUM9_MYCRA</name>
<evidence type="ECO:0000256" key="2">
    <source>
        <dbReference type="ARBA" id="ARBA00007165"/>
    </source>
</evidence>
<organism evidence="7 8">
    <name type="scientific">Mycoplana ramosa</name>
    <name type="common">Mycoplana bullata</name>
    <dbReference type="NCBI Taxonomy" id="40837"/>
    <lineage>
        <taxon>Bacteria</taxon>
        <taxon>Pseudomonadati</taxon>
        <taxon>Pseudomonadota</taxon>
        <taxon>Alphaproteobacteria</taxon>
        <taxon>Hyphomicrobiales</taxon>
        <taxon>Rhizobiaceae</taxon>
        <taxon>Mycoplana</taxon>
    </lineage>
</organism>
<feature type="transmembrane region" description="Helical" evidence="6">
    <location>
        <begin position="23"/>
        <end position="42"/>
    </location>
</feature>
<dbReference type="EMBL" id="JBHTNF010000002">
    <property type="protein sequence ID" value="MFD1327449.1"/>
    <property type="molecule type" value="Genomic_DNA"/>
</dbReference>
<evidence type="ECO:0000313" key="8">
    <source>
        <dbReference type="Proteomes" id="UP001597173"/>
    </source>
</evidence>
<evidence type="ECO:0000256" key="1">
    <source>
        <dbReference type="ARBA" id="ARBA00004370"/>
    </source>
</evidence>
<reference evidence="8" key="1">
    <citation type="journal article" date="2019" name="Int. J. Syst. Evol. Microbiol.">
        <title>The Global Catalogue of Microorganisms (GCM) 10K type strain sequencing project: providing services to taxonomists for standard genome sequencing and annotation.</title>
        <authorList>
            <consortium name="The Broad Institute Genomics Platform"/>
            <consortium name="The Broad Institute Genome Sequencing Center for Infectious Disease"/>
            <person name="Wu L."/>
            <person name="Ma J."/>
        </authorList>
    </citation>
    <scope>NUCLEOTIDE SEQUENCE [LARGE SCALE GENOMIC DNA]</scope>
    <source>
        <strain evidence="8">CCUG 55609</strain>
    </source>
</reference>
<keyword evidence="3 6" id="KW-0812">Transmembrane</keyword>
<keyword evidence="4 6" id="KW-1133">Transmembrane helix</keyword>
<keyword evidence="5 6" id="KW-0472">Membrane</keyword>
<keyword evidence="6" id="KW-1003">Cell membrane</keyword>
<evidence type="ECO:0000256" key="3">
    <source>
        <dbReference type="ARBA" id="ARBA00022692"/>
    </source>
</evidence>
<keyword evidence="8" id="KW-1185">Reference proteome</keyword>
<dbReference type="PANTHER" id="PTHR23427">
    <property type="entry name" value="SURFEIT LOCUS PROTEIN"/>
    <property type="match status" value="1"/>
</dbReference>
<protein>
    <recommendedName>
        <fullName evidence="6">SURF1-like protein</fullName>
    </recommendedName>
</protein>
<dbReference type="PANTHER" id="PTHR23427:SF2">
    <property type="entry name" value="SURFEIT LOCUS PROTEIN 1"/>
    <property type="match status" value="1"/>
</dbReference>
<evidence type="ECO:0000256" key="6">
    <source>
        <dbReference type="RuleBase" id="RU363076"/>
    </source>
</evidence>
<dbReference type="InterPro" id="IPR002994">
    <property type="entry name" value="Surf1/Shy1"/>
</dbReference>
<dbReference type="Proteomes" id="UP001597173">
    <property type="component" value="Unassembled WGS sequence"/>
</dbReference>
<dbReference type="RefSeq" id="WP_374835226.1">
    <property type="nucleotide sequence ID" value="NZ_JBHEEW010000001.1"/>
</dbReference>
<evidence type="ECO:0000256" key="5">
    <source>
        <dbReference type="ARBA" id="ARBA00023136"/>
    </source>
</evidence>
<dbReference type="Pfam" id="PF02104">
    <property type="entry name" value="SURF1"/>
    <property type="match status" value="1"/>
</dbReference>
<gene>
    <name evidence="7" type="ORF">ACFQ33_06020</name>
</gene>
<accession>A0ABW3YUM9</accession>
<dbReference type="InterPro" id="IPR045214">
    <property type="entry name" value="Surf1/Surf4"/>
</dbReference>